<dbReference type="InterPro" id="IPR036390">
    <property type="entry name" value="WH_DNA-bd_sf"/>
</dbReference>
<dbReference type="InterPro" id="IPR036421">
    <property type="entry name" value="Fe_dep_repressor_sf"/>
</dbReference>
<dbReference type="SUPFAM" id="SSF50037">
    <property type="entry name" value="C-terminal domain of transcriptional repressors"/>
    <property type="match status" value="1"/>
</dbReference>
<keyword evidence="6" id="KW-0408">Iron</keyword>
<dbReference type="SUPFAM" id="SSF46785">
    <property type="entry name" value="Winged helix' DNA-binding domain"/>
    <property type="match status" value="1"/>
</dbReference>
<evidence type="ECO:0000256" key="9">
    <source>
        <dbReference type="ARBA" id="ARBA00023159"/>
    </source>
</evidence>
<evidence type="ECO:0000256" key="8">
    <source>
        <dbReference type="ARBA" id="ARBA00023125"/>
    </source>
</evidence>
<comment type="subunit">
    <text evidence="3">Homodimer.</text>
</comment>
<dbReference type="InterPro" id="IPR022689">
    <property type="entry name" value="Iron_dep_repressor"/>
</dbReference>
<keyword evidence="4" id="KW-0963">Cytoplasm</keyword>
<dbReference type="Gene3D" id="2.30.30.90">
    <property type="match status" value="1"/>
</dbReference>
<feature type="domain" description="HTH dtxR-type" evidence="14">
    <location>
        <begin position="6"/>
        <end position="68"/>
    </location>
</feature>
<evidence type="ECO:0000256" key="11">
    <source>
        <dbReference type="ARBA" id="ARBA00023211"/>
    </source>
</evidence>
<evidence type="ECO:0000256" key="6">
    <source>
        <dbReference type="ARBA" id="ARBA00023004"/>
    </source>
</evidence>
<evidence type="ECO:0000256" key="1">
    <source>
        <dbReference type="ARBA" id="ARBA00004496"/>
    </source>
</evidence>
<evidence type="ECO:0000313" key="15">
    <source>
        <dbReference type="EMBL" id="TDT33395.1"/>
    </source>
</evidence>
<dbReference type="Gene3D" id="1.10.60.10">
    <property type="entry name" value="Iron dependent repressor, metal binding and dimerisation domain"/>
    <property type="match status" value="1"/>
</dbReference>
<evidence type="ECO:0000256" key="10">
    <source>
        <dbReference type="ARBA" id="ARBA00023163"/>
    </source>
</evidence>
<dbReference type="Gene3D" id="1.10.10.10">
    <property type="entry name" value="Winged helix-like DNA-binding domain superfamily/Winged helix DNA-binding domain"/>
    <property type="match status" value="1"/>
</dbReference>
<evidence type="ECO:0000256" key="4">
    <source>
        <dbReference type="ARBA" id="ARBA00022490"/>
    </source>
</evidence>
<dbReference type="PROSITE" id="PS50944">
    <property type="entry name" value="HTH_DTXR"/>
    <property type="match status" value="1"/>
</dbReference>
<evidence type="ECO:0000256" key="13">
    <source>
        <dbReference type="SAM" id="MobiDB-lite"/>
    </source>
</evidence>
<evidence type="ECO:0000313" key="16">
    <source>
        <dbReference type="Proteomes" id="UP000295371"/>
    </source>
</evidence>
<sequence length="223" mass="24337">MDVSELTPVAQDYLKVIWSATEWGGGPVTTKALAARHDTSAAAVTDTMKRLAAQGLINYQPYRPVSLTPLGERLAVEMVRRHRLLETFLAEHLGYGWDEVHDEAERLEHAVSATFVERIDRALGRPTTDPHGDPIPTSTGDLPDYRSQVLAQMPAGRYRISRVSDHDAEQLSQLAGAGLLPGRELELASASGANPSLQVRVGGDVVELSAAERELIWVIPVED</sequence>
<keyword evidence="8" id="KW-0238">DNA-binding</keyword>
<gene>
    <name evidence="15" type="ORF">CLV29_1006</name>
</gene>
<keyword evidence="11" id="KW-0464">Manganese</keyword>
<dbReference type="PANTHER" id="PTHR33238:SF11">
    <property type="entry name" value="TRANSCRIPTIONAL REGULATOR MNTR"/>
    <property type="match status" value="1"/>
</dbReference>
<comment type="subcellular location">
    <subcellularLocation>
        <location evidence="1">Cytoplasm</location>
    </subcellularLocation>
</comment>
<dbReference type="EMBL" id="SOAW01000001">
    <property type="protein sequence ID" value="TDT33395.1"/>
    <property type="molecule type" value="Genomic_DNA"/>
</dbReference>
<dbReference type="SUPFAM" id="SSF47979">
    <property type="entry name" value="Iron-dependent repressor protein, dimerization domain"/>
    <property type="match status" value="1"/>
</dbReference>
<dbReference type="GO" id="GO:0045892">
    <property type="term" value="P:negative regulation of DNA-templated transcription"/>
    <property type="evidence" value="ECO:0007669"/>
    <property type="project" value="TreeGrafter"/>
</dbReference>
<dbReference type="GO" id="GO:0003700">
    <property type="term" value="F:DNA-binding transcription factor activity"/>
    <property type="evidence" value="ECO:0007669"/>
    <property type="project" value="InterPro"/>
</dbReference>
<dbReference type="GO" id="GO:0005737">
    <property type="term" value="C:cytoplasm"/>
    <property type="evidence" value="ECO:0007669"/>
    <property type="project" value="UniProtKB-SubCell"/>
</dbReference>
<dbReference type="Pfam" id="PF04023">
    <property type="entry name" value="FeoA"/>
    <property type="match status" value="1"/>
</dbReference>
<dbReference type="InterPro" id="IPR007167">
    <property type="entry name" value="Fe-transptr_FeoA-like"/>
</dbReference>
<dbReference type="InterPro" id="IPR038157">
    <property type="entry name" value="FeoA_core_dom"/>
</dbReference>
<keyword evidence="7" id="KW-0805">Transcription regulation</keyword>
<feature type="region of interest" description="Disordered" evidence="13">
    <location>
        <begin position="123"/>
        <end position="144"/>
    </location>
</feature>
<accession>A0A4R7J7Z7</accession>
<keyword evidence="5" id="KW-0678">Repressor</keyword>
<evidence type="ECO:0000256" key="7">
    <source>
        <dbReference type="ARBA" id="ARBA00023015"/>
    </source>
</evidence>
<dbReference type="InterPro" id="IPR036388">
    <property type="entry name" value="WH-like_DNA-bd_sf"/>
</dbReference>
<dbReference type="InterPro" id="IPR001367">
    <property type="entry name" value="Fe_dep_repressor"/>
</dbReference>
<evidence type="ECO:0000259" key="14">
    <source>
        <dbReference type="PROSITE" id="PS50944"/>
    </source>
</evidence>
<dbReference type="Pfam" id="PF01325">
    <property type="entry name" value="Fe_dep_repress"/>
    <property type="match status" value="1"/>
</dbReference>
<reference evidence="15 16" key="1">
    <citation type="submission" date="2019-03" db="EMBL/GenBank/DDBJ databases">
        <title>Genomic Encyclopedia of Archaeal and Bacterial Type Strains, Phase II (KMG-II): from individual species to whole genera.</title>
        <authorList>
            <person name="Goeker M."/>
        </authorList>
    </citation>
    <scope>NUCLEOTIDE SEQUENCE [LARGE SCALE GENOMIC DNA]</scope>
    <source>
        <strain evidence="15 16">DSM 24323</strain>
    </source>
</reference>
<proteinExistence type="inferred from homology"/>
<dbReference type="FunFam" id="1.10.60.10:FF:000004">
    <property type="entry name" value="DtxR family transcriptional regulator"/>
    <property type="match status" value="1"/>
</dbReference>
<dbReference type="Proteomes" id="UP000295371">
    <property type="component" value="Unassembled WGS sequence"/>
</dbReference>
<dbReference type="GO" id="GO:0003677">
    <property type="term" value="F:DNA binding"/>
    <property type="evidence" value="ECO:0007669"/>
    <property type="project" value="UniProtKB-KW"/>
</dbReference>
<dbReference type="OrthoDB" id="9791355at2"/>
<evidence type="ECO:0000256" key="5">
    <source>
        <dbReference type="ARBA" id="ARBA00022491"/>
    </source>
</evidence>
<evidence type="ECO:0000256" key="12">
    <source>
        <dbReference type="ARBA" id="ARBA00032593"/>
    </source>
</evidence>
<dbReference type="AlphaFoldDB" id="A0A4R7J7Z7"/>
<dbReference type="GO" id="GO:0046983">
    <property type="term" value="F:protein dimerization activity"/>
    <property type="evidence" value="ECO:0007669"/>
    <property type="project" value="InterPro"/>
</dbReference>
<comment type="similarity">
    <text evidence="2">Belongs to the DtxR/MntR family.</text>
</comment>
<dbReference type="SMART" id="SM00899">
    <property type="entry name" value="FeoA"/>
    <property type="match status" value="1"/>
</dbReference>
<dbReference type="PANTHER" id="PTHR33238">
    <property type="entry name" value="IRON (METAL) DEPENDENT REPRESSOR, DTXR FAMILY"/>
    <property type="match status" value="1"/>
</dbReference>
<dbReference type="RefSeq" id="WP_133753919.1">
    <property type="nucleotide sequence ID" value="NZ_SOAW01000001.1"/>
</dbReference>
<keyword evidence="10" id="KW-0804">Transcription</keyword>
<keyword evidence="16" id="KW-1185">Reference proteome</keyword>
<dbReference type="InterPro" id="IPR050536">
    <property type="entry name" value="DtxR_MntR_Metal-Reg"/>
</dbReference>
<evidence type="ECO:0000256" key="2">
    <source>
        <dbReference type="ARBA" id="ARBA00007871"/>
    </source>
</evidence>
<organism evidence="15 16">
    <name type="scientific">Naumannella halotolerans</name>
    <dbReference type="NCBI Taxonomy" id="993414"/>
    <lineage>
        <taxon>Bacteria</taxon>
        <taxon>Bacillati</taxon>
        <taxon>Actinomycetota</taxon>
        <taxon>Actinomycetes</taxon>
        <taxon>Propionibacteriales</taxon>
        <taxon>Propionibacteriaceae</taxon>
        <taxon>Naumannella</taxon>
    </lineage>
</organism>
<dbReference type="InterPro" id="IPR022687">
    <property type="entry name" value="HTH_DTXR"/>
</dbReference>
<name>A0A4R7J7Z7_9ACTN</name>
<dbReference type="SMART" id="SM00529">
    <property type="entry name" value="HTH_DTXR"/>
    <property type="match status" value="1"/>
</dbReference>
<evidence type="ECO:0000256" key="3">
    <source>
        <dbReference type="ARBA" id="ARBA00011738"/>
    </source>
</evidence>
<dbReference type="GO" id="GO:0046914">
    <property type="term" value="F:transition metal ion binding"/>
    <property type="evidence" value="ECO:0007669"/>
    <property type="project" value="InterPro"/>
</dbReference>
<protein>
    <recommendedName>
        <fullName evidence="12">Manganese transport regulator</fullName>
    </recommendedName>
</protein>
<dbReference type="InterPro" id="IPR008988">
    <property type="entry name" value="Transcriptional_repressor_C"/>
</dbReference>
<comment type="caution">
    <text evidence="15">The sequence shown here is derived from an EMBL/GenBank/DDBJ whole genome shotgun (WGS) entry which is preliminary data.</text>
</comment>
<feature type="compositionally biased region" description="Basic and acidic residues" evidence="13">
    <location>
        <begin position="123"/>
        <end position="132"/>
    </location>
</feature>
<keyword evidence="9" id="KW-0010">Activator</keyword>
<dbReference type="Pfam" id="PF02742">
    <property type="entry name" value="Fe_dep_repr_C"/>
    <property type="match status" value="1"/>
</dbReference>